<feature type="domain" description="CCHC-type" evidence="6">
    <location>
        <begin position="32"/>
        <end position="45"/>
    </location>
</feature>
<evidence type="ECO:0000256" key="4">
    <source>
        <dbReference type="ARBA" id="ARBA00022759"/>
    </source>
</evidence>
<keyword evidence="5" id="KW-0863">Zinc-finger</keyword>
<keyword evidence="8" id="KW-1185">Reference proteome</keyword>
<evidence type="ECO:0000313" key="7">
    <source>
        <dbReference type="EMBL" id="KRZ49227.1"/>
    </source>
</evidence>
<evidence type="ECO:0000256" key="5">
    <source>
        <dbReference type="PROSITE-ProRule" id="PRU00047"/>
    </source>
</evidence>
<dbReference type="SUPFAM" id="SSF56672">
    <property type="entry name" value="DNA/RNA polymerases"/>
    <property type="match status" value="1"/>
</dbReference>
<keyword evidence="5" id="KW-0862">Zinc</keyword>
<dbReference type="InterPro" id="IPR043128">
    <property type="entry name" value="Rev_trsase/Diguanyl_cyclase"/>
</dbReference>
<reference evidence="7 8" key="1">
    <citation type="submission" date="2015-05" db="EMBL/GenBank/DDBJ databases">
        <title>Evolution of Trichinella species and genotypes.</title>
        <authorList>
            <person name="Korhonen P.K."/>
            <person name="Edoardo P."/>
            <person name="Giuseppe L.R."/>
            <person name="Gasser R.B."/>
        </authorList>
    </citation>
    <scope>NUCLEOTIDE SEQUENCE [LARGE SCALE GENOMIC DNA]</scope>
    <source>
        <strain evidence="7">ISS10</strain>
    </source>
</reference>
<keyword evidence="4" id="KW-0255">Endonuclease</keyword>
<dbReference type="GO" id="GO:0004519">
    <property type="term" value="F:endonuclease activity"/>
    <property type="evidence" value="ECO:0007669"/>
    <property type="project" value="UniProtKB-KW"/>
</dbReference>
<evidence type="ECO:0000259" key="6">
    <source>
        <dbReference type="PROSITE" id="PS50158"/>
    </source>
</evidence>
<dbReference type="Proteomes" id="UP000054721">
    <property type="component" value="Unassembled WGS sequence"/>
</dbReference>
<dbReference type="GO" id="GO:0003676">
    <property type="term" value="F:nucleic acid binding"/>
    <property type="evidence" value="ECO:0007669"/>
    <property type="project" value="InterPro"/>
</dbReference>
<dbReference type="Gene3D" id="3.10.10.10">
    <property type="entry name" value="HIV Type 1 Reverse Transcriptase, subunit A, domain 1"/>
    <property type="match status" value="1"/>
</dbReference>
<comment type="caution">
    <text evidence="7">The sequence shown here is derived from an EMBL/GenBank/DDBJ whole genome shotgun (WGS) entry which is preliminary data.</text>
</comment>
<evidence type="ECO:0000256" key="3">
    <source>
        <dbReference type="ARBA" id="ARBA00022722"/>
    </source>
</evidence>
<keyword evidence="2" id="KW-0548">Nucleotidyltransferase</keyword>
<keyword evidence="4" id="KW-0378">Hydrolase</keyword>
<evidence type="ECO:0000313" key="8">
    <source>
        <dbReference type="Proteomes" id="UP000054721"/>
    </source>
</evidence>
<keyword evidence="1" id="KW-0808">Transferase</keyword>
<evidence type="ECO:0000256" key="1">
    <source>
        <dbReference type="ARBA" id="ARBA00022679"/>
    </source>
</evidence>
<name>A0A0V1KP68_9BILA</name>
<dbReference type="Gene3D" id="4.10.60.10">
    <property type="entry name" value="Zinc finger, CCHC-type"/>
    <property type="match status" value="1"/>
</dbReference>
<proteinExistence type="predicted"/>
<keyword evidence="3" id="KW-0540">Nuclease</keyword>
<accession>A0A0V1KP68</accession>
<dbReference type="SMART" id="SM00343">
    <property type="entry name" value="ZnF_C2HC"/>
    <property type="match status" value="2"/>
</dbReference>
<dbReference type="InterPro" id="IPR036875">
    <property type="entry name" value="Znf_CCHC_sf"/>
</dbReference>
<sequence>MTNTSAAIKQECYFCGKRRNPRANCPARNTTCNNCGKVGHFAKVCISVSKRTAFVSVTSLVGSSSSSTATELKNAIVEAKINGTNITALMDTGSSLSFIDERKTLCMQLCKTLQLKLLPADGKVLMASTSFQSRLTGYTIADIELHGFHYSSSKLHILSNSYTDVIIGQDILQLHSNLTVSFGGPKAPLTICGLALAKILVPSLFVNLCTNYKPIYSVAEAKFINDEVRRLLVENIIDESCSPWRAQALVVTSDNHKKRMVIDHSQTINCFTLLDAYPLPTINYMVQALSKYRFFSTVDLKTAYYQIPINARDKPYTAFEAGG</sequence>
<dbReference type="STRING" id="6335.A0A0V1KP68"/>
<dbReference type="OrthoDB" id="420169at2759"/>
<dbReference type="Gene3D" id="3.30.70.270">
    <property type="match status" value="1"/>
</dbReference>
<dbReference type="InterPro" id="IPR043502">
    <property type="entry name" value="DNA/RNA_pol_sf"/>
</dbReference>
<dbReference type="InterPro" id="IPR050951">
    <property type="entry name" value="Retrovirus_Pol_polyprotein"/>
</dbReference>
<keyword evidence="5" id="KW-0479">Metal-binding</keyword>
<dbReference type="PANTHER" id="PTHR37984">
    <property type="entry name" value="PROTEIN CBG26694"/>
    <property type="match status" value="1"/>
</dbReference>
<dbReference type="SUPFAM" id="SSF50630">
    <property type="entry name" value="Acid proteases"/>
    <property type="match status" value="1"/>
</dbReference>
<dbReference type="EMBL" id="JYDW01000326">
    <property type="protein sequence ID" value="KRZ49227.1"/>
    <property type="molecule type" value="Genomic_DNA"/>
</dbReference>
<dbReference type="PROSITE" id="PS50158">
    <property type="entry name" value="ZF_CCHC"/>
    <property type="match status" value="1"/>
</dbReference>
<dbReference type="CDD" id="cd00303">
    <property type="entry name" value="retropepsin_like"/>
    <property type="match status" value="1"/>
</dbReference>
<organism evidence="7 8">
    <name type="scientific">Trichinella nativa</name>
    <dbReference type="NCBI Taxonomy" id="6335"/>
    <lineage>
        <taxon>Eukaryota</taxon>
        <taxon>Metazoa</taxon>
        <taxon>Ecdysozoa</taxon>
        <taxon>Nematoda</taxon>
        <taxon>Enoplea</taxon>
        <taxon>Dorylaimia</taxon>
        <taxon>Trichinellida</taxon>
        <taxon>Trichinellidae</taxon>
        <taxon>Trichinella</taxon>
    </lineage>
</organism>
<dbReference type="Gene3D" id="2.40.70.10">
    <property type="entry name" value="Acid Proteases"/>
    <property type="match status" value="1"/>
</dbReference>
<dbReference type="GO" id="GO:0019899">
    <property type="term" value="F:enzyme binding"/>
    <property type="evidence" value="ECO:0007669"/>
    <property type="project" value="UniProtKB-ARBA"/>
</dbReference>
<dbReference type="SUPFAM" id="SSF57756">
    <property type="entry name" value="Retrovirus zinc finger-like domains"/>
    <property type="match status" value="1"/>
</dbReference>
<dbReference type="AlphaFoldDB" id="A0A0V1KP68"/>
<dbReference type="PANTHER" id="PTHR37984:SF5">
    <property type="entry name" value="PROTEIN NYNRIN-LIKE"/>
    <property type="match status" value="1"/>
</dbReference>
<dbReference type="Pfam" id="PF13975">
    <property type="entry name" value="gag-asp_proteas"/>
    <property type="match status" value="1"/>
</dbReference>
<dbReference type="InterPro" id="IPR021109">
    <property type="entry name" value="Peptidase_aspartic_dom_sf"/>
</dbReference>
<gene>
    <name evidence="7" type="primary">pol</name>
    <name evidence="7" type="ORF">T02_11867</name>
</gene>
<dbReference type="GO" id="GO:0016779">
    <property type="term" value="F:nucleotidyltransferase activity"/>
    <property type="evidence" value="ECO:0007669"/>
    <property type="project" value="UniProtKB-KW"/>
</dbReference>
<dbReference type="InterPro" id="IPR001878">
    <property type="entry name" value="Znf_CCHC"/>
</dbReference>
<protein>
    <submittedName>
        <fullName evidence="7">Retrovirus-related Pol polyprotein from transposon gypsy</fullName>
    </submittedName>
</protein>
<dbReference type="GO" id="GO:0008270">
    <property type="term" value="F:zinc ion binding"/>
    <property type="evidence" value="ECO:0007669"/>
    <property type="project" value="UniProtKB-KW"/>
</dbReference>
<evidence type="ECO:0000256" key="2">
    <source>
        <dbReference type="ARBA" id="ARBA00022695"/>
    </source>
</evidence>